<protein>
    <submittedName>
        <fullName evidence="2">Uncharacterized protein</fullName>
    </submittedName>
</protein>
<feature type="compositionally biased region" description="Low complexity" evidence="1">
    <location>
        <begin position="196"/>
        <end position="241"/>
    </location>
</feature>
<reference evidence="2 3" key="1">
    <citation type="submission" date="2016-11" db="EMBL/GenBank/DDBJ databases">
        <authorList>
            <person name="Jaros S."/>
            <person name="Januszkiewicz K."/>
            <person name="Wedrychowicz H."/>
        </authorList>
    </citation>
    <scope>NUCLEOTIDE SEQUENCE [LARGE SCALE GENOMIC DNA]</scope>
    <source>
        <strain evidence="2 3">CGMCC 4.5723</strain>
    </source>
</reference>
<feature type="compositionally biased region" description="Low complexity" evidence="1">
    <location>
        <begin position="257"/>
        <end position="323"/>
    </location>
</feature>
<dbReference type="RefSeq" id="WP_073377884.1">
    <property type="nucleotide sequence ID" value="NZ_FQZK01000004.1"/>
</dbReference>
<evidence type="ECO:0000256" key="1">
    <source>
        <dbReference type="SAM" id="MobiDB-lite"/>
    </source>
</evidence>
<dbReference type="Proteomes" id="UP000184452">
    <property type="component" value="Unassembled WGS sequence"/>
</dbReference>
<gene>
    <name evidence="2" type="ORF">SAMN05421803_104141</name>
</gene>
<evidence type="ECO:0000313" key="2">
    <source>
        <dbReference type="EMBL" id="SHJ20229.1"/>
    </source>
</evidence>
<dbReference type="EMBL" id="FQZK01000004">
    <property type="protein sequence ID" value="SHJ20229.1"/>
    <property type="molecule type" value="Genomic_DNA"/>
</dbReference>
<proteinExistence type="predicted"/>
<dbReference type="OrthoDB" id="5056882at2"/>
<organism evidence="2 3">
    <name type="scientific">Nocardiopsis flavescens</name>
    <dbReference type="NCBI Taxonomy" id="758803"/>
    <lineage>
        <taxon>Bacteria</taxon>
        <taxon>Bacillati</taxon>
        <taxon>Actinomycetota</taxon>
        <taxon>Actinomycetes</taxon>
        <taxon>Streptosporangiales</taxon>
        <taxon>Nocardiopsidaceae</taxon>
        <taxon>Nocardiopsis</taxon>
    </lineage>
</organism>
<accession>A0A1M6HDJ5</accession>
<feature type="region of interest" description="Disordered" evidence="1">
    <location>
        <begin position="179"/>
        <end position="323"/>
    </location>
</feature>
<keyword evidence="3" id="KW-1185">Reference proteome</keyword>
<evidence type="ECO:0000313" key="3">
    <source>
        <dbReference type="Proteomes" id="UP000184452"/>
    </source>
</evidence>
<dbReference type="AlphaFoldDB" id="A0A1M6HDJ5"/>
<name>A0A1M6HDJ5_9ACTN</name>
<feature type="compositionally biased region" description="Pro residues" evidence="1">
    <location>
        <begin position="183"/>
        <end position="195"/>
    </location>
</feature>
<dbReference type="STRING" id="758803.SAMN05421803_104141"/>
<sequence length="587" mass="59548">MPEIPDERLRPRSQVIDRAWRVLGPGLEPLSGPDGAPLTRTVKLVVLPLVLRPVLRPELAGDLLTPRAAGLAAGLLRGEGDRLVATARWFALLKRVRRALKVVGGNPQDLYFQRCYELAAEHGAPDGPAAEDVARAAVLDAADRGDRTVSALREHLGDPERARAVAAALARAWADRPLAAAPSAPPPPDAPPAAPAPAASPGTAVPAVPVPPRDAAVPGAPLDTAAPSSAPVSAAPPDVTALGTTPVPGATSVPGTSREAAVPAAAPVPARPSVAGASSRATVPDAAPVSAAPPDSTVPGSTRNAVVPAATPGPTGPARPTAPAEHLRELADAVLDSCLSGGGGPAFAALVDGAAGRSLGAALWTGPVSGWGRPGVPAHLGLTAADVPPPPAVGAGASTTALPAPLDRSVYERVFTLLRTPGHDDLPPVPELVDAEVARACAPLGLTGESLRAALLVGGRLAAGLDPLGSGAGPTAAHRALDRRWRRESSVARARRATVDPAWTQGPFADPARALREPWTAYVRRLWARLHGRDAHAVPVSDTAELWALLDGISYSVLRDHRARVRAVLRSLAAPGPGTADASGSAA</sequence>